<evidence type="ECO:0000313" key="2">
    <source>
        <dbReference type="EMBL" id="OAQ26790.1"/>
    </source>
</evidence>
<evidence type="ECO:0000313" key="3">
    <source>
        <dbReference type="Proteomes" id="UP000078512"/>
    </source>
</evidence>
<sequence>MGHNKSSGTPKGAPPSPRRTPIPIPPPRSTNETKGHFRKNPVAVRYKNTDISMNTGTNTEDTTITPPSIKNVHRKRLRSGDRTSSTPDKARKIDTDLVNVDPLLATKRQRKTQTIAFEERRVQNNDPVQSDVVYTIPVLVVTKKHSNGPEVAIQSHKEGPTEVMDLDEGRESTAASSSGSLIGANGSDATPKGDGLNYELRERCNEVLIKIAIMAMPIDEATPMPNSSKSPPGPTVMEAKSRVRIVKPTRPVKLSVTTATSTMVAEPMVTVTETTKAVKSYDITTHGTAKDVDIYGSVLSTITIDDYGSASNPITIDDPINTVDNTLTTESTTIDANLPKRGNPILIALGENTRRSLLRTYGPVVLYGWRPHLHQGFV</sequence>
<evidence type="ECO:0000256" key="1">
    <source>
        <dbReference type="SAM" id="MobiDB-lite"/>
    </source>
</evidence>
<dbReference type="EMBL" id="KV442063">
    <property type="protein sequence ID" value="OAQ26790.1"/>
    <property type="molecule type" value="Genomic_DNA"/>
</dbReference>
<organism evidence="2 3">
    <name type="scientific">Linnemannia elongata AG-77</name>
    <dbReference type="NCBI Taxonomy" id="1314771"/>
    <lineage>
        <taxon>Eukaryota</taxon>
        <taxon>Fungi</taxon>
        <taxon>Fungi incertae sedis</taxon>
        <taxon>Mucoromycota</taxon>
        <taxon>Mortierellomycotina</taxon>
        <taxon>Mortierellomycetes</taxon>
        <taxon>Mortierellales</taxon>
        <taxon>Mortierellaceae</taxon>
        <taxon>Linnemannia</taxon>
    </lineage>
</organism>
<gene>
    <name evidence="2" type="ORF">K457DRAFT_21786</name>
</gene>
<keyword evidence="3" id="KW-1185">Reference proteome</keyword>
<feature type="compositionally biased region" description="Pro residues" evidence="1">
    <location>
        <begin position="12"/>
        <end position="28"/>
    </location>
</feature>
<feature type="region of interest" description="Disordered" evidence="1">
    <location>
        <begin position="170"/>
        <end position="194"/>
    </location>
</feature>
<dbReference type="Proteomes" id="UP000078512">
    <property type="component" value="Unassembled WGS sequence"/>
</dbReference>
<accession>A0A197JNQ5</accession>
<reference evidence="2 3" key="1">
    <citation type="submission" date="2016-05" db="EMBL/GenBank/DDBJ databases">
        <title>Genome sequencing reveals origins of a unique bacterial endosymbiosis in the earliest lineages of terrestrial Fungi.</title>
        <authorList>
            <consortium name="DOE Joint Genome Institute"/>
            <person name="Uehling J."/>
            <person name="Gryganskyi A."/>
            <person name="Hameed K."/>
            <person name="Tschaplinski T."/>
            <person name="Misztal P."/>
            <person name="Wu S."/>
            <person name="Desiro A."/>
            <person name="Vande Pol N."/>
            <person name="Du Z.-Y."/>
            <person name="Zienkiewicz A."/>
            <person name="Zienkiewicz K."/>
            <person name="Morin E."/>
            <person name="Tisserant E."/>
            <person name="Splivallo R."/>
            <person name="Hainaut M."/>
            <person name="Henrissat B."/>
            <person name="Ohm R."/>
            <person name="Kuo A."/>
            <person name="Yan J."/>
            <person name="Lipzen A."/>
            <person name="Nolan M."/>
            <person name="Labutti K."/>
            <person name="Barry K."/>
            <person name="Goldstein A."/>
            <person name="Labbe J."/>
            <person name="Schadt C."/>
            <person name="Tuskan G."/>
            <person name="Grigoriev I."/>
            <person name="Martin F."/>
            <person name="Vilgalys R."/>
            <person name="Bonito G."/>
        </authorList>
    </citation>
    <scope>NUCLEOTIDE SEQUENCE [LARGE SCALE GENOMIC DNA]</scope>
    <source>
        <strain evidence="2 3">AG-77</strain>
    </source>
</reference>
<protein>
    <submittedName>
        <fullName evidence="2">Uncharacterized protein</fullName>
    </submittedName>
</protein>
<feature type="region of interest" description="Disordered" evidence="1">
    <location>
        <begin position="1"/>
        <end position="41"/>
    </location>
</feature>
<proteinExistence type="predicted"/>
<dbReference type="AlphaFoldDB" id="A0A197JNQ5"/>
<dbReference type="OrthoDB" id="10417158at2759"/>
<name>A0A197JNQ5_9FUNG</name>